<feature type="region of interest" description="Disordered" evidence="7">
    <location>
        <begin position="1"/>
        <end position="88"/>
    </location>
</feature>
<protein>
    <submittedName>
        <fullName evidence="9">Eukaryotic aspartyl protease family protein</fullName>
    </submittedName>
</protein>
<evidence type="ECO:0000256" key="2">
    <source>
        <dbReference type="ARBA" id="ARBA00022750"/>
    </source>
</evidence>
<evidence type="ECO:0000256" key="6">
    <source>
        <dbReference type="RuleBase" id="RU000454"/>
    </source>
</evidence>
<proteinExistence type="inferred from homology"/>
<evidence type="ECO:0000256" key="5">
    <source>
        <dbReference type="PIRSR" id="PIRSR601461-1"/>
    </source>
</evidence>
<keyword evidence="3 6" id="KW-0378">Hydrolase</keyword>
<dbReference type="AlphaFoldDB" id="A0A1Y1HNH9"/>
<dbReference type="OrthoDB" id="2747330at2759"/>
<dbReference type="SUPFAM" id="SSF50630">
    <property type="entry name" value="Acid proteases"/>
    <property type="match status" value="1"/>
</dbReference>
<keyword evidence="10" id="KW-1185">Reference proteome</keyword>
<evidence type="ECO:0000256" key="1">
    <source>
        <dbReference type="ARBA" id="ARBA00007447"/>
    </source>
</evidence>
<dbReference type="Pfam" id="PF14543">
    <property type="entry name" value="TAXi_N"/>
    <property type="match status" value="1"/>
</dbReference>
<dbReference type="Gene3D" id="2.40.70.10">
    <property type="entry name" value="Acid Proteases"/>
    <property type="match status" value="2"/>
</dbReference>
<dbReference type="STRING" id="105231.A0A1Y1HNH9"/>
<keyword evidence="6 9" id="KW-0645">Protease</keyword>
<evidence type="ECO:0000259" key="8">
    <source>
        <dbReference type="PROSITE" id="PS51767"/>
    </source>
</evidence>
<dbReference type="InterPro" id="IPR032861">
    <property type="entry name" value="TAXi_N"/>
</dbReference>
<dbReference type="PRINTS" id="PR00792">
    <property type="entry name" value="PEPSIN"/>
</dbReference>
<accession>A0A1Y1HNH9</accession>
<evidence type="ECO:0000256" key="7">
    <source>
        <dbReference type="SAM" id="MobiDB-lite"/>
    </source>
</evidence>
<dbReference type="GO" id="GO:0004190">
    <property type="term" value="F:aspartic-type endopeptidase activity"/>
    <property type="evidence" value="ECO:0007669"/>
    <property type="project" value="UniProtKB-KW"/>
</dbReference>
<dbReference type="InterPro" id="IPR033121">
    <property type="entry name" value="PEPTIDASE_A1"/>
</dbReference>
<dbReference type="Pfam" id="PF14541">
    <property type="entry name" value="TAXi_C"/>
    <property type="match status" value="1"/>
</dbReference>
<dbReference type="CDD" id="cd05476">
    <property type="entry name" value="pepsin_A_like_plant"/>
    <property type="match status" value="1"/>
</dbReference>
<feature type="active site" evidence="5">
    <location>
        <position position="145"/>
    </location>
</feature>
<dbReference type="InterPro" id="IPR001461">
    <property type="entry name" value="Aspartic_peptidase_A1"/>
</dbReference>
<gene>
    <name evidence="9" type="ORF">KFL_000090120</name>
</gene>
<keyword evidence="4" id="KW-0325">Glycoprotein</keyword>
<reference evidence="9 10" key="1">
    <citation type="journal article" date="2014" name="Nat. Commun.">
        <title>Klebsormidium flaccidum genome reveals primary factors for plant terrestrial adaptation.</title>
        <authorList>
            <person name="Hori K."/>
            <person name="Maruyama F."/>
            <person name="Fujisawa T."/>
            <person name="Togashi T."/>
            <person name="Yamamoto N."/>
            <person name="Seo M."/>
            <person name="Sato S."/>
            <person name="Yamada T."/>
            <person name="Mori H."/>
            <person name="Tajima N."/>
            <person name="Moriyama T."/>
            <person name="Ikeuchi M."/>
            <person name="Watanabe M."/>
            <person name="Wada H."/>
            <person name="Kobayashi K."/>
            <person name="Saito M."/>
            <person name="Masuda T."/>
            <person name="Sasaki-Sekimoto Y."/>
            <person name="Mashiguchi K."/>
            <person name="Awai K."/>
            <person name="Shimojima M."/>
            <person name="Masuda S."/>
            <person name="Iwai M."/>
            <person name="Nobusawa T."/>
            <person name="Narise T."/>
            <person name="Kondo S."/>
            <person name="Saito H."/>
            <person name="Sato R."/>
            <person name="Murakawa M."/>
            <person name="Ihara Y."/>
            <person name="Oshima-Yamada Y."/>
            <person name="Ohtaka K."/>
            <person name="Satoh M."/>
            <person name="Sonobe K."/>
            <person name="Ishii M."/>
            <person name="Ohtani R."/>
            <person name="Kanamori-Sato M."/>
            <person name="Honoki R."/>
            <person name="Miyazaki D."/>
            <person name="Mochizuki H."/>
            <person name="Umetsu J."/>
            <person name="Higashi K."/>
            <person name="Shibata D."/>
            <person name="Kamiya Y."/>
            <person name="Sato N."/>
            <person name="Nakamura Y."/>
            <person name="Tabata S."/>
            <person name="Ida S."/>
            <person name="Kurokawa K."/>
            <person name="Ohta H."/>
        </authorList>
    </citation>
    <scope>NUCLEOTIDE SEQUENCE [LARGE SCALE GENOMIC DNA]</scope>
    <source>
        <strain evidence="9 10">NIES-2285</strain>
    </source>
</reference>
<dbReference type="InterPro" id="IPR034161">
    <property type="entry name" value="Pepsin-like_plant"/>
</dbReference>
<comment type="similarity">
    <text evidence="1 6">Belongs to the peptidase A1 family.</text>
</comment>
<dbReference type="PANTHER" id="PTHR13683">
    <property type="entry name" value="ASPARTYL PROTEASES"/>
    <property type="match status" value="1"/>
</dbReference>
<keyword evidence="2 6" id="KW-0064">Aspartyl protease</keyword>
<feature type="region of interest" description="Disordered" evidence="7">
    <location>
        <begin position="549"/>
        <end position="594"/>
    </location>
</feature>
<evidence type="ECO:0000256" key="3">
    <source>
        <dbReference type="ARBA" id="ARBA00022801"/>
    </source>
</evidence>
<sequence length="594" mass="61838">MKGEDGSIERAFSTKGSDFHNRGADSSRAAVPASKENRDPSQTVSPFEHNKALEEAEASPIVRLTHRAKTERPPPPTSVHSPSPPGTISPFSSLDHEHLLAADAARRALISSSKIALGGSTIPLGYYFAEIALGTPPQRFQMIVDTGSAIMYVPAKECVSCGRGHESPPYDHGASSTYSLLLCSAATCAGSTPATCPSPDSPCLYQQHYSEGSSTSGTVAIDVLWLPGVTGASKIMFGCETRETGLLYTQAADGIIGLGRGPGSIIAQLAQQRAVEDAFSLCFGGVEGGGAMVFGSVGVLPGTVWVPMLPQTSMESMYFADVYGLQVGGSAVSLDSGSVPVTAMVDSGTTYTYLPSVLYGPLVARLLQAIPLSLVPVPKRSLSAACWGKVTSLIGPSSPFPTMGFVFANGVVVELPPDNYLFKHPSLGGAYCLGIFSSGQHGATIGGISVHNLLVTYDRAHQLFGFARLNCSAMADGSLTLPKPQTSFPNLNAPNKTRYANTSAPTYARIPFRTANMPAMNASSLASARARDPVPNPWAATLEGLLYDESPAPVPASGMGKSPPETEPPGTAEKADGSAQGNEPVTGASTGHER</sequence>
<dbReference type="InterPro" id="IPR032799">
    <property type="entry name" value="TAXi_C"/>
</dbReference>
<feature type="domain" description="Peptidase A1" evidence="8">
    <location>
        <begin position="127"/>
        <end position="467"/>
    </location>
</feature>
<dbReference type="GO" id="GO:0006508">
    <property type="term" value="P:proteolysis"/>
    <property type="evidence" value="ECO:0007669"/>
    <property type="project" value="UniProtKB-KW"/>
</dbReference>
<dbReference type="InterPro" id="IPR021109">
    <property type="entry name" value="Peptidase_aspartic_dom_sf"/>
</dbReference>
<feature type="active site" evidence="5">
    <location>
        <position position="346"/>
    </location>
</feature>
<dbReference type="PROSITE" id="PS00141">
    <property type="entry name" value="ASP_PROTEASE"/>
    <property type="match status" value="2"/>
</dbReference>
<evidence type="ECO:0000313" key="10">
    <source>
        <dbReference type="Proteomes" id="UP000054558"/>
    </source>
</evidence>
<dbReference type="OMA" id="RYGTHFQ"/>
<organism evidence="9 10">
    <name type="scientific">Klebsormidium nitens</name>
    <name type="common">Green alga</name>
    <name type="synonym">Ulothrix nitens</name>
    <dbReference type="NCBI Taxonomy" id="105231"/>
    <lineage>
        <taxon>Eukaryota</taxon>
        <taxon>Viridiplantae</taxon>
        <taxon>Streptophyta</taxon>
        <taxon>Klebsormidiophyceae</taxon>
        <taxon>Klebsormidiales</taxon>
        <taxon>Klebsormidiaceae</taxon>
        <taxon>Klebsormidium</taxon>
    </lineage>
</organism>
<dbReference type="EMBL" id="DF236958">
    <property type="protein sequence ID" value="GAQ78166.1"/>
    <property type="molecule type" value="Genomic_DNA"/>
</dbReference>
<dbReference type="Proteomes" id="UP000054558">
    <property type="component" value="Unassembled WGS sequence"/>
</dbReference>
<evidence type="ECO:0000256" key="4">
    <source>
        <dbReference type="ARBA" id="ARBA00023180"/>
    </source>
</evidence>
<dbReference type="InterPro" id="IPR001969">
    <property type="entry name" value="Aspartic_peptidase_AS"/>
</dbReference>
<dbReference type="PROSITE" id="PS51767">
    <property type="entry name" value="PEPTIDASE_A1"/>
    <property type="match status" value="1"/>
</dbReference>
<evidence type="ECO:0000313" key="9">
    <source>
        <dbReference type="EMBL" id="GAQ78166.1"/>
    </source>
</evidence>
<dbReference type="PANTHER" id="PTHR13683:SF817">
    <property type="entry name" value="OS07G0592200 PROTEIN"/>
    <property type="match status" value="1"/>
</dbReference>
<feature type="compositionally biased region" description="Polar residues" evidence="7">
    <location>
        <begin position="579"/>
        <end position="594"/>
    </location>
</feature>
<feature type="compositionally biased region" description="Pro residues" evidence="7">
    <location>
        <begin position="73"/>
        <end position="87"/>
    </location>
</feature>
<name>A0A1Y1HNH9_KLENI</name>